<name>A0ACC1YM96_MELAZ</name>
<gene>
    <name evidence="1" type="ORF">OWV82_003495</name>
</gene>
<evidence type="ECO:0000313" key="2">
    <source>
        <dbReference type="Proteomes" id="UP001164539"/>
    </source>
</evidence>
<organism evidence="1 2">
    <name type="scientific">Melia azedarach</name>
    <name type="common">Chinaberry tree</name>
    <dbReference type="NCBI Taxonomy" id="155640"/>
    <lineage>
        <taxon>Eukaryota</taxon>
        <taxon>Viridiplantae</taxon>
        <taxon>Streptophyta</taxon>
        <taxon>Embryophyta</taxon>
        <taxon>Tracheophyta</taxon>
        <taxon>Spermatophyta</taxon>
        <taxon>Magnoliopsida</taxon>
        <taxon>eudicotyledons</taxon>
        <taxon>Gunneridae</taxon>
        <taxon>Pentapetalae</taxon>
        <taxon>rosids</taxon>
        <taxon>malvids</taxon>
        <taxon>Sapindales</taxon>
        <taxon>Meliaceae</taxon>
        <taxon>Melia</taxon>
    </lineage>
</organism>
<protein>
    <submittedName>
        <fullName evidence="1">Terpene synthase</fullName>
    </submittedName>
</protein>
<keyword evidence="2" id="KW-1185">Reference proteome</keyword>
<sequence>MAMQAAPSRLLNSLAKSDPEIMGHEYVHHLACCSWTALNSSVRRSLKLQACLSARTSKENFRPLANFRPAIWKDTFTSIHSPNSGIEISSDNKQVEEFKDKVREMLIASTKTPVENVTLIDSLCRLGTSYHFEIEIEEQLNRIFESHADLPDDHDYDLHTTALLFRVLRQHGFKMSCDVFTKFKDNNGMFKETLINDVRGLLTLYEATHLRMHREDILEEALAFTAAHLKSLAIKSSPHLAKHIADALEQPLHKGVPRLEAYKYISFYEQEECRNEILLMFAKLDFNRVQLLHQQELNHLTSWWKDLKFKLKLSYARDRIVEIYFWAVAEYFEPCYSHARLMNTKILVLLTLIDDTFDAYGTFEELQKFTDAVQRWDNNAAIQLPTYMQILYTALLNLFDKLEDELSKQGRSWRVSYVKDTVKEMVRAYLVEAKWFHEGFVPEFDEHMSIALITAGCFALPASSFLGMGEIADIEAFEWLQSNPKIARAAFLSGRLMADIVAHEFEQKRGHVASSMECYMKQYGLSRMDAMEELKRMSTNAWKDLNEECMRPTVMPMQLLTRVLSFARIGEVFYKRGDGITEPKYLKDYITKLFIDSIPII</sequence>
<dbReference type="Proteomes" id="UP001164539">
    <property type="component" value="Chromosome 2"/>
</dbReference>
<reference evidence="1 2" key="1">
    <citation type="journal article" date="2023" name="Science">
        <title>Complex scaffold remodeling in plant triterpene biosynthesis.</title>
        <authorList>
            <person name="De La Pena R."/>
            <person name="Hodgson H."/>
            <person name="Liu J.C."/>
            <person name="Stephenson M.J."/>
            <person name="Martin A.C."/>
            <person name="Owen C."/>
            <person name="Harkess A."/>
            <person name="Leebens-Mack J."/>
            <person name="Jimenez L.E."/>
            <person name="Osbourn A."/>
            <person name="Sattely E.S."/>
        </authorList>
    </citation>
    <scope>NUCLEOTIDE SEQUENCE [LARGE SCALE GENOMIC DNA]</scope>
    <source>
        <strain evidence="2">cv. JPN11</strain>
        <tissue evidence="1">Leaf</tissue>
    </source>
</reference>
<comment type="caution">
    <text evidence="1">The sequence shown here is derived from an EMBL/GenBank/DDBJ whole genome shotgun (WGS) entry which is preliminary data.</text>
</comment>
<evidence type="ECO:0000313" key="1">
    <source>
        <dbReference type="EMBL" id="KAJ4724509.1"/>
    </source>
</evidence>
<dbReference type="EMBL" id="CM051395">
    <property type="protein sequence ID" value="KAJ4724509.1"/>
    <property type="molecule type" value="Genomic_DNA"/>
</dbReference>
<accession>A0ACC1YM96</accession>
<proteinExistence type="predicted"/>